<comment type="caution">
    <text evidence="1">The sequence shown here is derived from an EMBL/GenBank/DDBJ whole genome shotgun (WGS) entry which is preliminary data.</text>
</comment>
<name>A0A8J6Y060_9BACT</name>
<reference evidence="1 2" key="1">
    <citation type="submission" date="2020-08" db="EMBL/GenBank/DDBJ databases">
        <title>Acidobacteriota in marine sediments use diverse sulfur dissimilation pathways.</title>
        <authorList>
            <person name="Wasmund K."/>
        </authorList>
    </citation>
    <scope>NUCLEOTIDE SEQUENCE [LARGE SCALE GENOMIC DNA]</scope>
    <source>
        <strain evidence="1">MAG AM4</strain>
    </source>
</reference>
<dbReference type="EMBL" id="JACXWD010000038">
    <property type="protein sequence ID" value="MBD3868665.1"/>
    <property type="molecule type" value="Genomic_DNA"/>
</dbReference>
<evidence type="ECO:0000313" key="1">
    <source>
        <dbReference type="EMBL" id="MBD3868665.1"/>
    </source>
</evidence>
<gene>
    <name evidence="1" type="ORF">IFK94_11120</name>
</gene>
<protein>
    <submittedName>
        <fullName evidence="1">DUF1285 domain-containing protein</fullName>
    </submittedName>
</protein>
<sequence length="150" mass="17180">MSHRLALNREGEWMWDGVEVTHPGTRRFLFEHLIRDEGDELFVRCGSDQTEVEVEDVPFIIRSVHIPREEHSTERIVIILQDGSEERLNLRSLRIGPAAALYTRVQGGGRGGPFDARFSRAAYHLLSECIEETGDGRFVIRFQGNAYLIE</sequence>
<accession>A0A8J6Y060</accession>
<organism evidence="1 2">
    <name type="scientific">Candidatus Polarisedimenticola svalbardensis</name>
    <dbReference type="NCBI Taxonomy" id="2886004"/>
    <lineage>
        <taxon>Bacteria</taxon>
        <taxon>Pseudomonadati</taxon>
        <taxon>Acidobacteriota</taxon>
        <taxon>Candidatus Polarisedimenticolia</taxon>
        <taxon>Candidatus Polarisedimenticolales</taxon>
        <taxon>Candidatus Polarisedimenticolaceae</taxon>
        <taxon>Candidatus Polarisedimenticola</taxon>
    </lineage>
</organism>
<dbReference type="AlphaFoldDB" id="A0A8J6Y060"/>
<evidence type="ECO:0000313" key="2">
    <source>
        <dbReference type="Proteomes" id="UP000648239"/>
    </source>
</evidence>
<dbReference type="Proteomes" id="UP000648239">
    <property type="component" value="Unassembled WGS sequence"/>
</dbReference>
<proteinExistence type="predicted"/>